<evidence type="ECO:0000256" key="5">
    <source>
        <dbReference type="ARBA" id="ARBA00022840"/>
    </source>
</evidence>
<feature type="short sequence motif" description="'KMSKS' region" evidence="9">
    <location>
        <begin position="596"/>
        <end position="600"/>
    </location>
</feature>
<dbReference type="InterPro" id="IPR014729">
    <property type="entry name" value="Rossmann-like_a/b/a_fold"/>
</dbReference>
<evidence type="ECO:0000256" key="9">
    <source>
        <dbReference type="HAMAP-Rule" id="MF_00049"/>
    </source>
</evidence>
<dbReference type="FunFam" id="3.10.20.590:FF:000001">
    <property type="entry name" value="Leucine--tRNA ligase"/>
    <property type="match status" value="1"/>
</dbReference>
<dbReference type="SUPFAM" id="SSF47323">
    <property type="entry name" value="Anticodon-binding domain of a subclass of class I aminoacyl-tRNA synthetases"/>
    <property type="match status" value="1"/>
</dbReference>
<dbReference type="EC" id="6.1.1.4" evidence="9"/>
<dbReference type="PRINTS" id="PR00985">
    <property type="entry name" value="TRNASYNTHLEU"/>
</dbReference>
<feature type="domain" description="Leucyl-tRNA synthetase editing" evidence="12">
    <location>
        <begin position="232"/>
        <end position="420"/>
    </location>
</feature>
<dbReference type="PANTHER" id="PTHR43740">
    <property type="entry name" value="LEUCYL-TRNA SYNTHETASE"/>
    <property type="match status" value="1"/>
</dbReference>
<dbReference type="Gene3D" id="1.10.730.10">
    <property type="entry name" value="Isoleucyl-tRNA Synthetase, Domain 1"/>
    <property type="match status" value="1"/>
</dbReference>
<dbReference type="InterPro" id="IPR025709">
    <property type="entry name" value="Leu_tRNA-synth_edit"/>
</dbReference>
<comment type="similarity">
    <text evidence="1 9">Belongs to the class-I aminoacyl-tRNA synthetase family.</text>
</comment>
<dbReference type="Proteomes" id="UP001431572">
    <property type="component" value="Chromosome 1"/>
</dbReference>
<dbReference type="GO" id="GO:0004823">
    <property type="term" value="F:leucine-tRNA ligase activity"/>
    <property type="evidence" value="ECO:0007669"/>
    <property type="project" value="UniProtKB-UniRule"/>
</dbReference>
<keyword evidence="16" id="KW-1185">Reference proteome</keyword>
<sequence length="836" mass="95312">MDTQIKPEVNRAEKPVYRPADIESKWQKIWEEAGANHAPDDDSRPKFYNLVMFPYPSGDLHIGHWYNYTGVDVFGRLMRMKGYNVMQPLGFDAFGLPAENAAIKRGVHARKWTLSNIAKMRSQLKTMGGIWDWQREVITCNPDYYKWTEWFFLKLYEKGLAYRAKAPVNWCPSCQTVLANEQVLADGTCERCSTLVYKRDLEQWFFRITAYADRLLEYKDVSWPEKTMLMQRNWIGRSEGARVNFKATGWDGQEYDLPIFTTRPDTVYGITFFVLAPEHPLVEKLTTPDKQTEVNAYIEKARGETDIERQSTDREKSGVFIGSYVISPFTGEKVPIWISDYVLMGYGTGAIMAVPAHDQRDFEFARKFNLPIRLVYMPDDRELSEDSMSEALVHEGHVVNSGSFNGLPDNQETVKQFIDHIEHEGWGKAEVNYRVRDWLISRQRYWGAPIPMVYCDTDGIQPVPEEQLPVLLPEEVEFKPTGESPLKYIPEFVNTTCPKCGGPARRETDTMDTFMCSSWYFLRYCSPIFEGGAFEPNLIKKWMPVDQYTGGAEHATMHLLYARFFTMALHDMGYLSFEEPFTRLFHQGTILRDSKKMSKSKGNVVAPDVLVNQYGADAVRAFLMFLGPFDKGGNWTDTTEMQIGGIYRFLSRVWALVTDTVAFDKGGSVDSKIEADVRRLQHKTIRRVLQDLESWQFNTALSGLMEYNNGLIKMAQDTPAVQASAAWREALNTMLVLLAPLSPHITEELWQITGHETSIHIETLPIYDAALAADDLVTLVVQINGKLRERIDIPADMGEDEVKETVLSAPKIAAAISGATPKKIIYVPGKLVNIVL</sequence>
<dbReference type="CDD" id="cd07958">
    <property type="entry name" value="Anticodon_Ia_Leu_BEm"/>
    <property type="match status" value="1"/>
</dbReference>
<keyword evidence="5 9" id="KW-0067">ATP-binding</keyword>
<dbReference type="CDD" id="cd00812">
    <property type="entry name" value="LeuRS_core"/>
    <property type="match status" value="1"/>
</dbReference>
<dbReference type="InterPro" id="IPR002300">
    <property type="entry name" value="aa-tRNA-synth_Ia"/>
</dbReference>
<accession>A0A8T7LSV2</accession>
<evidence type="ECO:0000259" key="12">
    <source>
        <dbReference type="Pfam" id="PF13603"/>
    </source>
</evidence>
<keyword evidence="2 9" id="KW-0963">Cytoplasm</keyword>
<dbReference type="Pfam" id="PF13603">
    <property type="entry name" value="tRNA-synt_1_2"/>
    <property type="match status" value="1"/>
</dbReference>
<keyword evidence="4 9" id="KW-0547">Nucleotide-binding</keyword>
<dbReference type="Gene3D" id="3.40.50.620">
    <property type="entry name" value="HUPs"/>
    <property type="match status" value="2"/>
</dbReference>
<dbReference type="InterPro" id="IPR009008">
    <property type="entry name" value="Val/Leu/Ile-tRNA-synth_edit"/>
</dbReference>
<evidence type="ECO:0000256" key="2">
    <source>
        <dbReference type="ARBA" id="ARBA00022490"/>
    </source>
</evidence>
<dbReference type="EMBL" id="CP128399">
    <property type="protein sequence ID" value="WJW66984.1"/>
    <property type="molecule type" value="Genomic_DNA"/>
</dbReference>
<dbReference type="Gene3D" id="3.90.740.10">
    <property type="entry name" value="Valyl/Leucyl/Isoleucyl-tRNA synthetase, editing domain"/>
    <property type="match status" value="1"/>
</dbReference>
<feature type="domain" description="Aminoacyl-tRNA synthetase class Ia" evidence="10">
    <location>
        <begin position="435"/>
        <end position="624"/>
    </location>
</feature>
<keyword evidence="3 9" id="KW-0436">Ligase</keyword>
<dbReference type="Pfam" id="PF08264">
    <property type="entry name" value="Anticodon_1"/>
    <property type="match status" value="1"/>
</dbReference>
<dbReference type="InterPro" id="IPR009080">
    <property type="entry name" value="tRNAsynth_Ia_anticodon-bd"/>
</dbReference>
<comment type="subcellular location">
    <subcellularLocation>
        <location evidence="9">Cytoplasm</location>
    </subcellularLocation>
</comment>
<reference evidence="14" key="2">
    <citation type="journal article" date="2024" name="Nature">
        <title>Anoxygenic phototroph of the Chloroflexota uses a type I reaction centre.</title>
        <authorList>
            <person name="Tsuji J.M."/>
            <person name="Shaw N.A."/>
            <person name="Nagashima S."/>
            <person name="Venkiteswaran J.J."/>
            <person name="Schiff S.L."/>
            <person name="Watanabe T."/>
            <person name="Fukui M."/>
            <person name="Hanada S."/>
            <person name="Tank M."/>
            <person name="Neufeld J.D."/>
        </authorList>
    </citation>
    <scope>NUCLEOTIDE SEQUENCE</scope>
    <source>
        <strain evidence="14">L227-S17</strain>
    </source>
</reference>
<keyword evidence="7 9" id="KW-0030">Aminoacyl-tRNA synthetase</keyword>
<evidence type="ECO:0000256" key="1">
    <source>
        <dbReference type="ARBA" id="ARBA00005594"/>
    </source>
</evidence>
<dbReference type="Pfam" id="PF00133">
    <property type="entry name" value="tRNA-synt_1"/>
    <property type="match status" value="2"/>
</dbReference>
<dbReference type="FunFam" id="3.40.50.620:FF:000056">
    <property type="entry name" value="Leucine--tRNA ligase"/>
    <property type="match status" value="1"/>
</dbReference>
<dbReference type="NCBIfam" id="TIGR00396">
    <property type="entry name" value="leuS_bact"/>
    <property type="match status" value="1"/>
</dbReference>
<comment type="catalytic activity">
    <reaction evidence="8 9">
        <text>tRNA(Leu) + L-leucine + ATP = L-leucyl-tRNA(Leu) + AMP + diphosphate</text>
        <dbReference type="Rhea" id="RHEA:11688"/>
        <dbReference type="Rhea" id="RHEA-COMP:9613"/>
        <dbReference type="Rhea" id="RHEA-COMP:9622"/>
        <dbReference type="ChEBI" id="CHEBI:30616"/>
        <dbReference type="ChEBI" id="CHEBI:33019"/>
        <dbReference type="ChEBI" id="CHEBI:57427"/>
        <dbReference type="ChEBI" id="CHEBI:78442"/>
        <dbReference type="ChEBI" id="CHEBI:78494"/>
        <dbReference type="ChEBI" id="CHEBI:456215"/>
        <dbReference type="EC" id="6.1.1.4"/>
    </reaction>
</comment>
<dbReference type="AlphaFoldDB" id="A0A8T7LSV2"/>
<dbReference type="Proteomes" id="UP000521676">
    <property type="component" value="Unassembled WGS sequence"/>
</dbReference>
<evidence type="ECO:0000313" key="14">
    <source>
        <dbReference type="EMBL" id="WJW66984.1"/>
    </source>
</evidence>
<dbReference type="GO" id="GO:0005829">
    <property type="term" value="C:cytosol"/>
    <property type="evidence" value="ECO:0007669"/>
    <property type="project" value="TreeGrafter"/>
</dbReference>
<evidence type="ECO:0000313" key="15">
    <source>
        <dbReference type="Proteomes" id="UP000521676"/>
    </source>
</evidence>
<feature type="domain" description="Methionyl/Valyl/Leucyl/Isoleucyl-tRNA synthetase anticodon-binding" evidence="11">
    <location>
        <begin position="682"/>
        <end position="797"/>
    </location>
</feature>
<dbReference type="SUPFAM" id="SSF52374">
    <property type="entry name" value="Nucleotidylyl transferase"/>
    <property type="match status" value="1"/>
</dbReference>
<feature type="short sequence motif" description="'HIGH' region" evidence="9">
    <location>
        <begin position="54"/>
        <end position="64"/>
    </location>
</feature>
<evidence type="ECO:0000259" key="11">
    <source>
        <dbReference type="Pfam" id="PF08264"/>
    </source>
</evidence>
<dbReference type="FunFam" id="1.10.730.10:FF:000002">
    <property type="entry name" value="Leucine--tRNA ligase"/>
    <property type="match status" value="1"/>
</dbReference>
<dbReference type="InterPro" id="IPR002302">
    <property type="entry name" value="Leu-tRNA-ligase"/>
</dbReference>
<evidence type="ECO:0000256" key="6">
    <source>
        <dbReference type="ARBA" id="ARBA00022917"/>
    </source>
</evidence>
<evidence type="ECO:0000259" key="10">
    <source>
        <dbReference type="Pfam" id="PF00133"/>
    </source>
</evidence>
<dbReference type="GO" id="GO:0006429">
    <property type="term" value="P:leucyl-tRNA aminoacylation"/>
    <property type="evidence" value="ECO:0007669"/>
    <property type="project" value="UniProtKB-UniRule"/>
</dbReference>
<gene>
    <name evidence="9 14" type="primary">leuS</name>
    <name evidence="13" type="ORF">HXX08_04415</name>
    <name evidence="14" type="ORF">OZ401_000231</name>
</gene>
<evidence type="ECO:0000256" key="3">
    <source>
        <dbReference type="ARBA" id="ARBA00022598"/>
    </source>
</evidence>
<feature type="binding site" evidence="9">
    <location>
        <position position="599"/>
    </location>
    <ligand>
        <name>ATP</name>
        <dbReference type="ChEBI" id="CHEBI:30616"/>
    </ligand>
</feature>
<evidence type="ECO:0000256" key="4">
    <source>
        <dbReference type="ARBA" id="ARBA00022741"/>
    </source>
</evidence>
<evidence type="ECO:0000313" key="13">
    <source>
        <dbReference type="EMBL" id="NWJ45104.1"/>
    </source>
</evidence>
<dbReference type="HAMAP" id="MF_00049_B">
    <property type="entry name" value="Leu_tRNA_synth_B"/>
    <property type="match status" value="1"/>
</dbReference>
<dbReference type="GO" id="GO:0002161">
    <property type="term" value="F:aminoacyl-tRNA deacylase activity"/>
    <property type="evidence" value="ECO:0007669"/>
    <property type="project" value="InterPro"/>
</dbReference>
<dbReference type="InterPro" id="IPR013155">
    <property type="entry name" value="M/V/L/I-tRNA-synth_anticd-bd"/>
</dbReference>
<organism evidence="13 15">
    <name type="scientific">Candidatus Chlorohelix allophototropha</name>
    <dbReference type="NCBI Taxonomy" id="3003348"/>
    <lineage>
        <taxon>Bacteria</taxon>
        <taxon>Bacillati</taxon>
        <taxon>Chloroflexota</taxon>
        <taxon>Chloroflexia</taxon>
        <taxon>Candidatus Chloroheliales</taxon>
        <taxon>Candidatus Chloroheliaceae</taxon>
        <taxon>Candidatus Chlorohelix</taxon>
    </lineage>
</organism>
<evidence type="ECO:0000256" key="8">
    <source>
        <dbReference type="ARBA" id="ARBA00047469"/>
    </source>
</evidence>
<dbReference type="SUPFAM" id="SSF50677">
    <property type="entry name" value="ValRS/IleRS/LeuRS editing domain"/>
    <property type="match status" value="1"/>
</dbReference>
<keyword evidence="6 9" id="KW-0648">Protein biosynthesis</keyword>
<feature type="domain" description="Aminoacyl-tRNA synthetase class Ia" evidence="10">
    <location>
        <begin position="25"/>
        <end position="223"/>
    </location>
</feature>
<dbReference type="EMBL" id="JACATZ010000001">
    <property type="protein sequence ID" value="NWJ45104.1"/>
    <property type="molecule type" value="Genomic_DNA"/>
</dbReference>
<evidence type="ECO:0000256" key="7">
    <source>
        <dbReference type="ARBA" id="ARBA00023146"/>
    </source>
</evidence>
<evidence type="ECO:0000313" key="16">
    <source>
        <dbReference type="Proteomes" id="UP001431572"/>
    </source>
</evidence>
<reference evidence="13 15" key="1">
    <citation type="submission" date="2020-06" db="EMBL/GenBank/DDBJ databases">
        <title>Anoxygenic phototrophic Chloroflexota member uses a Type I reaction center.</title>
        <authorList>
            <person name="Tsuji J.M."/>
            <person name="Shaw N.A."/>
            <person name="Nagashima S."/>
            <person name="Venkiteswaran J."/>
            <person name="Schiff S.L."/>
            <person name="Hanada S."/>
            <person name="Tank M."/>
            <person name="Neufeld J.D."/>
        </authorList>
    </citation>
    <scope>NUCLEOTIDE SEQUENCE [LARGE SCALE GENOMIC DNA]</scope>
    <source>
        <strain evidence="13">L227-S17</strain>
    </source>
</reference>
<dbReference type="RefSeq" id="WP_341468878.1">
    <property type="nucleotide sequence ID" value="NZ_CP128399.1"/>
</dbReference>
<dbReference type="GO" id="GO:0005524">
    <property type="term" value="F:ATP binding"/>
    <property type="evidence" value="ECO:0007669"/>
    <property type="project" value="UniProtKB-UniRule"/>
</dbReference>
<name>A0A8T7LSV2_9CHLR</name>
<dbReference type="FunFam" id="3.40.50.620:FF:000003">
    <property type="entry name" value="Leucine--tRNA ligase"/>
    <property type="match status" value="1"/>
</dbReference>
<dbReference type="PANTHER" id="PTHR43740:SF2">
    <property type="entry name" value="LEUCINE--TRNA LIGASE, MITOCHONDRIAL"/>
    <property type="match status" value="1"/>
</dbReference>
<dbReference type="Gene3D" id="3.10.20.590">
    <property type="match status" value="1"/>
</dbReference>
<proteinExistence type="inferred from homology"/>
<protein>
    <recommendedName>
        <fullName evidence="9">Leucine--tRNA ligase</fullName>
        <ecNumber evidence="9">6.1.1.4</ecNumber>
    </recommendedName>
    <alternativeName>
        <fullName evidence="9">Leucyl-tRNA synthetase</fullName>
        <shortName evidence="9">LeuRS</shortName>
    </alternativeName>
</protein>